<name>A0AA38XF51_9EURO</name>
<evidence type="ECO:0000313" key="3">
    <source>
        <dbReference type="Proteomes" id="UP001172673"/>
    </source>
</evidence>
<dbReference type="Pfam" id="PF06985">
    <property type="entry name" value="HET"/>
    <property type="match status" value="1"/>
</dbReference>
<dbReference type="InterPro" id="IPR010730">
    <property type="entry name" value="HET"/>
</dbReference>
<organism evidence="2 3">
    <name type="scientific">Cladophialophora chaetospira</name>
    <dbReference type="NCBI Taxonomy" id="386627"/>
    <lineage>
        <taxon>Eukaryota</taxon>
        <taxon>Fungi</taxon>
        <taxon>Dikarya</taxon>
        <taxon>Ascomycota</taxon>
        <taxon>Pezizomycotina</taxon>
        <taxon>Eurotiomycetes</taxon>
        <taxon>Chaetothyriomycetidae</taxon>
        <taxon>Chaetothyriales</taxon>
        <taxon>Herpotrichiellaceae</taxon>
        <taxon>Cladophialophora</taxon>
    </lineage>
</organism>
<keyword evidence="3" id="KW-1185">Reference proteome</keyword>
<evidence type="ECO:0000259" key="1">
    <source>
        <dbReference type="Pfam" id="PF06985"/>
    </source>
</evidence>
<comment type="caution">
    <text evidence="2">The sequence shown here is derived from an EMBL/GenBank/DDBJ whole genome shotgun (WGS) entry which is preliminary data.</text>
</comment>
<gene>
    <name evidence="2" type="ORF">H2200_003935</name>
</gene>
<feature type="domain" description="Heterokaryon incompatibility" evidence="1">
    <location>
        <begin position="129"/>
        <end position="271"/>
    </location>
</feature>
<evidence type="ECO:0000313" key="2">
    <source>
        <dbReference type="EMBL" id="KAJ9612338.1"/>
    </source>
</evidence>
<accession>A0AA38XF51</accession>
<dbReference type="InterPro" id="IPR052895">
    <property type="entry name" value="HetReg/Transcr_Mod"/>
</dbReference>
<dbReference type="Proteomes" id="UP001172673">
    <property type="component" value="Unassembled WGS sequence"/>
</dbReference>
<dbReference type="PANTHER" id="PTHR24148:SF73">
    <property type="entry name" value="HET DOMAIN PROTEIN (AFU_ORTHOLOGUE AFUA_8G01020)"/>
    <property type="match status" value="1"/>
</dbReference>
<proteinExistence type="predicted"/>
<dbReference type="AlphaFoldDB" id="A0AA38XF51"/>
<dbReference type="EMBL" id="JAPDRK010000005">
    <property type="protein sequence ID" value="KAJ9612338.1"/>
    <property type="molecule type" value="Genomic_DNA"/>
</dbReference>
<protein>
    <recommendedName>
        <fullName evidence="1">Heterokaryon incompatibility domain-containing protein</fullName>
    </recommendedName>
</protein>
<dbReference type="PANTHER" id="PTHR24148">
    <property type="entry name" value="ANKYRIN REPEAT DOMAIN-CONTAINING PROTEIN 39 HOMOLOG-RELATED"/>
    <property type="match status" value="1"/>
</dbReference>
<reference evidence="2" key="1">
    <citation type="submission" date="2022-10" db="EMBL/GenBank/DDBJ databases">
        <title>Culturing micro-colonial fungi from biological soil crusts in the Mojave desert and describing Neophaeococcomyces mojavensis, and introducing the new genera and species Taxawa tesnikishii.</title>
        <authorList>
            <person name="Kurbessoian T."/>
            <person name="Stajich J.E."/>
        </authorList>
    </citation>
    <scope>NUCLEOTIDE SEQUENCE</scope>
    <source>
        <strain evidence="2">TK_41</strain>
    </source>
</reference>
<sequence>MNYQVAFYQESWEIEGKAKTADIVEKVINNRDAAISQLRLPGGQEGNVDHVSCGIWLKVRTDHQQQAGQNTTAFVSVKDRGLHRPVPFSYIREPLKETQIRLIELVPDSWYEPLRAKLHSFDLDNAPAFYALSYVWGNPEVDDTILLGDQTFKRERITANLHAALTQMRRHDTARFIWVDALCIDQQNLQERNHQVQIMGTIFASAAQVVIWLGEATQHSSFGLQTLQYIAEGKAFEDNPPWKSKPPEVIQMGLIDVLRRAWFHRIWTVQEAALSSCKTVMICGDGSFCEWSADPASVSLFIRGLKFAAVTPDWNENGFAGSRDLGLAAVDLTGIITLLGQQLQQALKRRGVKAAALEPDLLDIAYEVKDKQSTDPRDRLYAILGLAEIRGADNVHQLRPDYAKSLHQVHEEFRQILLEAARREPLWWATAEEL</sequence>